<feature type="transmembrane region" description="Helical" evidence="1">
    <location>
        <begin position="62"/>
        <end position="92"/>
    </location>
</feature>
<evidence type="ECO:0000256" key="1">
    <source>
        <dbReference type="SAM" id="Phobius"/>
    </source>
</evidence>
<sequence length="294" mass="31924">MKAEILVEVKKEIQKMLDAGSSQRKSRLLKGGRTKGEHVATTSPMLKEHYSKDCRCPRHRRLAAAVLAGRLLPGVALNGSFVLLIIVVFVVITQRGAERLRRNARRGTVASARLPRCVLGSERATFPDARCAAVSSLDPRFEVGSHAWCSSSVVSPLRGGSLLVALIGGGAAESTAASLLRARCRRRLRRRAGGLLLLNLVSGGMEESTVALCSPPRIVPFPRARRRRTAAWRSRQHPGGVLSVARLLLMSHARRQRERRPSRRSLLLALVGGILAEPPAKRSSATSPSLSRVP</sequence>
<organism evidence="2 3">
    <name type="scientific">Lolium multiflorum</name>
    <name type="common">Italian ryegrass</name>
    <name type="synonym">Lolium perenne subsp. multiflorum</name>
    <dbReference type="NCBI Taxonomy" id="4521"/>
    <lineage>
        <taxon>Eukaryota</taxon>
        <taxon>Viridiplantae</taxon>
        <taxon>Streptophyta</taxon>
        <taxon>Embryophyta</taxon>
        <taxon>Tracheophyta</taxon>
        <taxon>Spermatophyta</taxon>
        <taxon>Magnoliopsida</taxon>
        <taxon>Liliopsida</taxon>
        <taxon>Poales</taxon>
        <taxon>Poaceae</taxon>
        <taxon>BOP clade</taxon>
        <taxon>Pooideae</taxon>
        <taxon>Poodae</taxon>
        <taxon>Poeae</taxon>
        <taxon>Poeae Chloroplast Group 2 (Poeae type)</taxon>
        <taxon>Loliodinae</taxon>
        <taxon>Loliinae</taxon>
        <taxon>Lolium</taxon>
    </lineage>
</organism>
<keyword evidence="1" id="KW-1133">Transmembrane helix</keyword>
<dbReference type="Proteomes" id="UP001231189">
    <property type="component" value="Unassembled WGS sequence"/>
</dbReference>
<dbReference type="EMBL" id="JAUUTY010000003">
    <property type="protein sequence ID" value="KAK1660546.1"/>
    <property type="molecule type" value="Genomic_DNA"/>
</dbReference>
<keyword evidence="3" id="KW-1185">Reference proteome</keyword>
<keyword evidence="1" id="KW-0812">Transmembrane</keyword>
<evidence type="ECO:0000313" key="2">
    <source>
        <dbReference type="EMBL" id="KAK1660546.1"/>
    </source>
</evidence>
<gene>
    <name evidence="2" type="ORF">QYE76_048705</name>
</gene>
<dbReference type="AlphaFoldDB" id="A0AAD8SNM7"/>
<reference evidence="2" key="1">
    <citation type="submission" date="2023-07" db="EMBL/GenBank/DDBJ databases">
        <title>A chromosome-level genome assembly of Lolium multiflorum.</title>
        <authorList>
            <person name="Chen Y."/>
            <person name="Copetti D."/>
            <person name="Kolliker R."/>
            <person name="Studer B."/>
        </authorList>
    </citation>
    <scope>NUCLEOTIDE SEQUENCE</scope>
    <source>
        <strain evidence="2">02402/16</strain>
        <tissue evidence="2">Leaf</tissue>
    </source>
</reference>
<comment type="caution">
    <text evidence="2">The sequence shown here is derived from an EMBL/GenBank/DDBJ whole genome shotgun (WGS) entry which is preliminary data.</text>
</comment>
<proteinExistence type="predicted"/>
<accession>A0AAD8SNM7</accession>
<protein>
    <submittedName>
        <fullName evidence="2">Uncharacterized protein</fullName>
    </submittedName>
</protein>
<evidence type="ECO:0000313" key="3">
    <source>
        <dbReference type="Proteomes" id="UP001231189"/>
    </source>
</evidence>
<keyword evidence="1" id="KW-0472">Membrane</keyword>
<name>A0AAD8SNM7_LOLMU</name>